<name>Q6LNS1_PHOPR</name>
<keyword evidence="4" id="KW-1185">Reference proteome</keyword>
<dbReference type="HOGENOM" id="CLU_063203_3_3_6"/>
<dbReference type="PANTHER" id="PTHR34136">
    <property type="match status" value="1"/>
</dbReference>
<evidence type="ECO:0000256" key="1">
    <source>
        <dbReference type="ARBA" id="ARBA00022676"/>
    </source>
</evidence>
<dbReference type="InterPro" id="IPR004629">
    <property type="entry name" value="WecG_TagA_CpsF"/>
</dbReference>
<evidence type="ECO:0000313" key="3">
    <source>
        <dbReference type="EMBL" id="CAG21055.1"/>
    </source>
</evidence>
<dbReference type="STRING" id="298386.PBPRA2677"/>
<dbReference type="RefSeq" id="WP_011219333.1">
    <property type="nucleotide sequence ID" value="NC_006370.1"/>
</dbReference>
<evidence type="ECO:0000313" key="4">
    <source>
        <dbReference type="Proteomes" id="UP000000593"/>
    </source>
</evidence>
<dbReference type="AlphaFoldDB" id="Q6LNS1"/>
<keyword evidence="1" id="KW-0328">Glycosyltransferase</keyword>
<gene>
    <name evidence="3" type="ordered locus">PBPRA2677</name>
</gene>
<evidence type="ECO:0000256" key="2">
    <source>
        <dbReference type="ARBA" id="ARBA00022679"/>
    </source>
</evidence>
<dbReference type="Pfam" id="PF03808">
    <property type="entry name" value="Glyco_tran_WecG"/>
    <property type="match status" value="1"/>
</dbReference>
<proteinExistence type="predicted"/>
<protein>
    <submittedName>
        <fullName evidence="3">Hypothetical teichoic acid biosynthesis protein A</fullName>
    </submittedName>
</protein>
<dbReference type="KEGG" id="ppr:PBPRA2677"/>
<dbReference type="CDD" id="cd06533">
    <property type="entry name" value="Glyco_transf_WecG_TagA"/>
    <property type="match status" value="1"/>
</dbReference>
<dbReference type="eggNOG" id="COG1922">
    <property type="taxonomic scope" value="Bacteria"/>
</dbReference>
<dbReference type="Proteomes" id="UP000000593">
    <property type="component" value="Chromosome 1"/>
</dbReference>
<dbReference type="GO" id="GO:0016758">
    <property type="term" value="F:hexosyltransferase activity"/>
    <property type="evidence" value="ECO:0007669"/>
    <property type="project" value="TreeGrafter"/>
</dbReference>
<dbReference type="EMBL" id="CR378671">
    <property type="protein sequence ID" value="CAG21055.1"/>
    <property type="molecule type" value="Genomic_DNA"/>
</dbReference>
<accession>Q6LNS1</accession>
<reference evidence="4" key="1">
    <citation type="journal article" date="2005" name="Science">
        <title>Life at depth: Photobacterium profundum genome sequence and expression analysis.</title>
        <authorList>
            <person name="Vezzi A."/>
            <person name="Campanaro S."/>
            <person name="D'Angelo M."/>
            <person name="Simonato F."/>
            <person name="Vitulo N."/>
            <person name="Lauro F.M."/>
            <person name="Cestaro A."/>
            <person name="Malacrida G."/>
            <person name="Simionati B."/>
            <person name="Cannata N."/>
            <person name="Romualdi C."/>
            <person name="Bartlett D.H."/>
            <person name="Valle G."/>
        </authorList>
    </citation>
    <scope>NUCLEOTIDE SEQUENCE [LARGE SCALE GENOMIC DNA]</scope>
    <source>
        <strain evidence="4">ATCC BAA-1253 / SS9</strain>
    </source>
</reference>
<organism evidence="3 4">
    <name type="scientific">Photobacterium profundum (strain SS9)</name>
    <dbReference type="NCBI Taxonomy" id="298386"/>
    <lineage>
        <taxon>Bacteria</taxon>
        <taxon>Pseudomonadati</taxon>
        <taxon>Pseudomonadota</taxon>
        <taxon>Gammaproteobacteria</taxon>
        <taxon>Vibrionales</taxon>
        <taxon>Vibrionaceae</taxon>
        <taxon>Photobacterium</taxon>
    </lineage>
</organism>
<sequence length="242" mass="28517">MVRSIRNHDLDSKVKGSIESLNHALESDEKLFISFVNPFSYQIISSDQNIINSVDVFYSDGILLTKLHNFFYKKKLERMSFDYSSIADNVLTYIQDKEMNLAIIGSKYEELEVFITTLEKRYPKLRVVYYRDGYFSESEYESIASKVEELDADYILLGLGSPKQEIFGSFLKNRLLTNVKIFTCGGFIYQTSVKDDYYYPLVKKFNLMWLQRFLLHDYVRKRLIKDYPKFILSYILGFIPRG</sequence>
<dbReference type="PANTHER" id="PTHR34136:SF1">
    <property type="entry name" value="UDP-N-ACETYL-D-MANNOSAMINURONIC ACID TRANSFERASE"/>
    <property type="match status" value="1"/>
</dbReference>
<keyword evidence="2" id="KW-0808">Transferase</keyword>